<gene>
    <name evidence="2" type="ORF">CC84DRAFT_755900</name>
</gene>
<dbReference type="RefSeq" id="XP_018036612.1">
    <property type="nucleotide sequence ID" value="XM_018187318.1"/>
</dbReference>
<evidence type="ECO:0000313" key="2">
    <source>
        <dbReference type="EMBL" id="OAG06247.1"/>
    </source>
</evidence>
<evidence type="ECO:0000256" key="1">
    <source>
        <dbReference type="SAM" id="MobiDB-lite"/>
    </source>
</evidence>
<accession>A0A177CHL5</accession>
<dbReference type="GeneID" id="28770804"/>
<name>A0A177CHL5_9PLEO</name>
<dbReference type="EMBL" id="KV441552">
    <property type="protein sequence ID" value="OAG06247.1"/>
    <property type="molecule type" value="Genomic_DNA"/>
</dbReference>
<proteinExistence type="predicted"/>
<reference evidence="2 3" key="1">
    <citation type="submission" date="2016-05" db="EMBL/GenBank/DDBJ databases">
        <title>Comparative analysis of secretome profiles of manganese(II)-oxidizing ascomycete fungi.</title>
        <authorList>
            <consortium name="DOE Joint Genome Institute"/>
            <person name="Zeiner C.A."/>
            <person name="Purvine S.O."/>
            <person name="Zink E.M."/>
            <person name="Wu S."/>
            <person name="Pasa-Tolic L."/>
            <person name="Chaput D.L."/>
            <person name="Haridas S."/>
            <person name="Grigoriev I.V."/>
            <person name="Santelli C.M."/>
            <person name="Hansel C.M."/>
        </authorList>
    </citation>
    <scope>NUCLEOTIDE SEQUENCE [LARGE SCALE GENOMIC DNA]</scope>
    <source>
        <strain evidence="2 3">AP3s5-JAC2a</strain>
    </source>
</reference>
<keyword evidence="3" id="KW-1185">Reference proteome</keyword>
<dbReference type="AlphaFoldDB" id="A0A177CHL5"/>
<organism evidence="2 3">
    <name type="scientific">Paraphaeosphaeria sporulosa</name>
    <dbReference type="NCBI Taxonomy" id="1460663"/>
    <lineage>
        <taxon>Eukaryota</taxon>
        <taxon>Fungi</taxon>
        <taxon>Dikarya</taxon>
        <taxon>Ascomycota</taxon>
        <taxon>Pezizomycotina</taxon>
        <taxon>Dothideomycetes</taxon>
        <taxon>Pleosporomycetidae</taxon>
        <taxon>Pleosporales</taxon>
        <taxon>Massarineae</taxon>
        <taxon>Didymosphaeriaceae</taxon>
        <taxon>Paraphaeosphaeria</taxon>
    </lineage>
</organism>
<sequence length="78" mass="8603">MHISPRSLITLVSGLTFTTNETLIQGMISFIPTPYRGEEYNHAYSIHAKGYRNNSAPSTSLHSSTKNGRCSSRNAMQA</sequence>
<evidence type="ECO:0000313" key="3">
    <source>
        <dbReference type="Proteomes" id="UP000077069"/>
    </source>
</evidence>
<dbReference type="Proteomes" id="UP000077069">
    <property type="component" value="Unassembled WGS sequence"/>
</dbReference>
<feature type="region of interest" description="Disordered" evidence="1">
    <location>
        <begin position="52"/>
        <end position="78"/>
    </location>
</feature>
<dbReference type="InParanoid" id="A0A177CHL5"/>
<protein>
    <submittedName>
        <fullName evidence="2">Uncharacterized protein</fullName>
    </submittedName>
</protein>